<dbReference type="AlphaFoldDB" id="A0A0F6MM31"/>
<dbReference type="EMBL" id="AGDY01000010">
    <property type="protein sequence ID" value="EMB19647.1"/>
    <property type="molecule type" value="Genomic_DNA"/>
</dbReference>
<dbReference type="PROSITE" id="PS00211">
    <property type="entry name" value="ABC_TRANSPORTER_1"/>
    <property type="match status" value="1"/>
</dbReference>
<dbReference type="InterPro" id="IPR017871">
    <property type="entry name" value="ABC_transporter-like_CS"/>
</dbReference>
<dbReference type="GO" id="GO:0015833">
    <property type="term" value="P:peptide transport"/>
    <property type="evidence" value="ECO:0007669"/>
    <property type="project" value="InterPro"/>
</dbReference>
<evidence type="ECO:0000259" key="10">
    <source>
        <dbReference type="PROSITE" id="PS50893"/>
    </source>
</evidence>
<keyword evidence="4" id="KW-1003">Cell membrane</keyword>
<feature type="domain" description="ABC transporter" evidence="10">
    <location>
        <begin position="7"/>
        <end position="255"/>
    </location>
</feature>
<keyword evidence="3" id="KW-0813">Transport</keyword>
<organism evidence="11">
    <name type="scientific">Treponema denticola OTK</name>
    <dbReference type="NCBI Taxonomy" id="999434"/>
    <lineage>
        <taxon>Bacteria</taxon>
        <taxon>Pseudomonadati</taxon>
        <taxon>Spirochaetota</taxon>
        <taxon>Spirochaetia</taxon>
        <taxon>Spirochaetales</taxon>
        <taxon>Treponemataceae</taxon>
        <taxon>Treponema</taxon>
    </lineage>
</organism>
<protein>
    <submittedName>
        <fullName evidence="11">Oligopeptide/dipeptide ABC transporter, ATP-binding protein</fullName>
    </submittedName>
</protein>
<dbReference type="PATRIC" id="fig|999434.4.peg.2439"/>
<reference evidence="11" key="1">
    <citation type="submission" date="2012-01" db="EMBL/GenBank/DDBJ databases">
        <title>The Genome Sequence of Treponema denticola OTK.</title>
        <authorList>
            <consortium name="The Broad Institute Genome Sequencing Platform"/>
            <person name="Earl A."/>
            <person name="Ward D."/>
            <person name="Feldgarden M."/>
            <person name="Gevers D."/>
            <person name="Blanton J.M."/>
            <person name="Fenno C.J."/>
            <person name="Baranova O.V."/>
            <person name="Mathney J."/>
            <person name="Dewhirst F.E."/>
            <person name="Izard J."/>
            <person name="Young S.K."/>
            <person name="Zeng Q."/>
            <person name="Gargeya S."/>
            <person name="Fitzgerald M."/>
            <person name="Haas B."/>
            <person name="Abouelleil A."/>
            <person name="Alvarado L."/>
            <person name="Arachchi H.M."/>
            <person name="Berlin A."/>
            <person name="Chapman S.B."/>
            <person name="Gearin G."/>
            <person name="Goldberg J."/>
            <person name="Griggs A."/>
            <person name="Gujja S."/>
            <person name="Hansen M."/>
            <person name="Heiman D."/>
            <person name="Howarth C."/>
            <person name="Larimer J."/>
            <person name="Lui A."/>
            <person name="MacDonald P.J.P."/>
            <person name="McCowen C."/>
            <person name="Montmayeur A."/>
            <person name="Murphy C."/>
            <person name="Neiman D."/>
            <person name="Pearson M."/>
            <person name="Priest M."/>
            <person name="Roberts A."/>
            <person name="Saif S."/>
            <person name="Shea T."/>
            <person name="Sisk P."/>
            <person name="Stolte C."/>
            <person name="Sykes S."/>
            <person name="Wortman J."/>
            <person name="Nusbaum C."/>
            <person name="Birren B."/>
        </authorList>
    </citation>
    <scope>NUCLEOTIDE SEQUENCE [LARGE SCALE GENOMIC DNA]</scope>
    <source>
        <strain evidence="11">OTK</strain>
    </source>
</reference>
<dbReference type="InterPro" id="IPR013563">
    <property type="entry name" value="Oligopep_ABC_C"/>
</dbReference>
<keyword evidence="7 11" id="KW-0067">ATP-binding</keyword>
<keyword evidence="5" id="KW-0997">Cell inner membrane</keyword>
<name>A0A0F6MM31_TREDN</name>
<evidence type="ECO:0000256" key="9">
    <source>
        <dbReference type="ARBA" id="ARBA00023136"/>
    </source>
</evidence>
<evidence type="ECO:0000256" key="5">
    <source>
        <dbReference type="ARBA" id="ARBA00022519"/>
    </source>
</evidence>
<evidence type="ECO:0000256" key="7">
    <source>
        <dbReference type="ARBA" id="ARBA00022840"/>
    </source>
</evidence>
<comment type="similarity">
    <text evidence="2">Belongs to the ABC transporter superfamily.</text>
</comment>
<gene>
    <name evidence="11" type="ORF">HMPREF9723_02344</name>
</gene>
<dbReference type="GO" id="GO:0005886">
    <property type="term" value="C:plasma membrane"/>
    <property type="evidence" value="ECO:0007669"/>
    <property type="project" value="UniProtKB-SubCell"/>
</dbReference>
<dbReference type="InterPro" id="IPR003593">
    <property type="entry name" value="AAA+_ATPase"/>
</dbReference>
<accession>A0A0F6MM31</accession>
<dbReference type="CDD" id="cd03257">
    <property type="entry name" value="ABC_NikE_OppD_transporters"/>
    <property type="match status" value="1"/>
</dbReference>
<evidence type="ECO:0000256" key="2">
    <source>
        <dbReference type="ARBA" id="ARBA00005417"/>
    </source>
</evidence>
<dbReference type="Pfam" id="PF08352">
    <property type="entry name" value="oligo_HPY"/>
    <property type="match status" value="1"/>
</dbReference>
<evidence type="ECO:0000313" key="11">
    <source>
        <dbReference type="EMBL" id="EMB19647.1"/>
    </source>
</evidence>
<comment type="caution">
    <text evidence="11">The sequence shown here is derived from an EMBL/GenBank/DDBJ whole genome shotgun (WGS) entry which is preliminary data.</text>
</comment>
<dbReference type="InterPro" id="IPR050388">
    <property type="entry name" value="ABC_Ni/Peptide_Import"/>
</dbReference>
<dbReference type="Pfam" id="PF00005">
    <property type="entry name" value="ABC_tran"/>
    <property type="match status" value="1"/>
</dbReference>
<dbReference type="SUPFAM" id="SSF52540">
    <property type="entry name" value="P-loop containing nucleoside triphosphate hydrolases"/>
    <property type="match status" value="1"/>
</dbReference>
<comment type="subcellular location">
    <subcellularLocation>
        <location evidence="1">Cell inner membrane</location>
        <topology evidence="1">Peripheral membrane protein</topology>
    </subcellularLocation>
</comment>
<dbReference type="InterPro" id="IPR027417">
    <property type="entry name" value="P-loop_NTPase"/>
</dbReference>
<evidence type="ECO:0000256" key="3">
    <source>
        <dbReference type="ARBA" id="ARBA00022448"/>
    </source>
</evidence>
<dbReference type="GO" id="GO:0005524">
    <property type="term" value="F:ATP binding"/>
    <property type="evidence" value="ECO:0007669"/>
    <property type="project" value="UniProtKB-KW"/>
</dbReference>
<sequence>MPKLLSVKELTVRFAGKEGYTTIVDRVSFDVQNGEILCVVGESGCGKSTIAMSILQLLSINGEISGGHIIMDGQELTNLTEDEMCEIRGNNISMIFQDPMSSLNPTKTVASQLIEPYIIHKGMKRKAARAEALNILKDVGIPNPEKRLDEYPHQLSGGMRQRVMIAMALACQPKLLIADEPTTALDVTIQAQILDLMRTLRKERGTAIVFITHDLGVVAEMADKVLVLYAGHAVEYNTVEKVFNSPKHPYTMGLLKSVPPVDKHIDFLPSIEGIVPTPGNMPKGCRFYPRCKNRMDICKNSEPKEYNLEDGWVKCFLYGNLKEDKNEL</sequence>
<dbReference type="Gene3D" id="3.40.50.300">
    <property type="entry name" value="P-loop containing nucleotide triphosphate hydrolases"/>
    <property type="match status" value="1"/>
</dbReference>
<dbReference type="PROSITE" id="PS50893">
    <property type="entry name" value="ABC_TRANSPORTER_2"/>
    <property type="match status" value="1"/>
</dbReference>
<dbReference type="Proteomes" id="UP000011701">
    <property type="component" value="Chromosome"/>
</dbReference>
<keyword evidence="6" id="KW-0547">Nucleotide-binding</keyword>
<proteinExistence type="inferred from homology"/>
<dbReference type="PANTHER" id="PTHR43297:SF14">
    <property type="entry name" value="ATPASE AAA-TYPE CORE DOMAIN-CONTAINING PROTEIN"/>
    <property type="match status" value="1"/>
</dbReference>
<dbReference type="RefSeq" id="WP_002693453.1">
    <property type="nucleotide sequence ID" value="NZ_CM001797.1"/>
</dbReference>
<keyword evidence="8" id="KW-1278">Translocase</keyword>
<dbReference type="PANTHER" id="PTHR43297">
    <property type="entry name" value="OLIGOPEPTIDE TRANSPORT ATP-BINDING PROTEIN APPD"/>
    <property type="match status" value="1"/>
</dbReference>
<evidence type="ECO:0000256" key="1">
    <source>
        <dbReference type="ARBA" id="ARBA00004417"/>
    </source>
</evidence>
<dbReference type="InterPro" id="IPR003439">
    <property type="entry name" value="ABC_transporter-like_ATP-bd"/>
</dbReference>
<dbReference type="HOGENOM" id="CLU_000604_1_23_12"/>
<evidence type="ECO:0000256" key="8">
    <source>
        <dbReference type="ARBA" id="ARBA00022967"/>
    </source>
</evidence>
<evidence type="ECO:0000256" key="4">
    <source>
        <dbReference type="ARBA" id="ARBA00022475"/>
    </source>
</evidence>
<dbReference type="FunFam" id="3.40.50.300:FF:000016">
    <property type="entry name" value="Oligopeptide ABC transporter ATP-binding component"/>
    <property type="match status" value="1"/>
</dbReference>
<dbReference type="SMART" id="SM00382">
    <property type="entry name" value="AAA"/>
    <property type="match status" value="1"/>
</dbReference>
<dbReference type="NCBIfam" id="TIGR01727">
    <property type="entry name" value="oligo_HPY"/>
    <property type="match status" value="1"/>
</dbReference>
<dbReference type="GO" id="GO:0016887">
    <property type="term" value="F:ATP hydrolysis activity"/>
    <property type="evidence" value="ECO:0007669"/>
    <property type="project" value="InterPro"/>
</dbReference>
<evidence type="ECO:0000256" key="6">
    <source>
        <dbReference type="ARBA" id="ARBA00022741"/>
    </source>
</evidence>
<keyword evidence="9" id="KW-0472">Membrane</keyword>